<evidence type="ECO:0000313" key="2">
    <source>
        <dbReference type="Proteomes" id="UP001335648"/>
    </source>
</evidence>
<organism evidence="1 2">
    <name type="scientific">Champsocephalus esox</name>
    <name type="common">pike icefish</name>
    <dbReference type="NCBI Taxonomy" id="159716"/>
    <lineage>
        <taxon>Eukaryota</taxon>
        <taxon>Metazoa</taxon>
        <taxon>Chordata</taxon>
        <taxon>Craniata</taxon>
        <taxon>Vertebrata</taxon>
        <taxon>Euteleostomi</taxon>
        <taxon>Actinopterygii</taxon>
        <taxon>Neopterygii</taxon>
        <taxon>Teleostei</taxon>
        <taxon>Neoteleostei</taxon>
        <taxon>Acanthomorphata</taxon>
        <taxon>Eupercaria</taxon>
        <taxon>Perciformes</taxon>
        <taxon>Notothenioidei</taxon>
        <taxon>Channichthyidae</taxon>
        <taxon>Champsocephalus</taxon>
    </lineage>
</organism>
<accession>A0AAN8CSP8</accession>
<dbReference type="Proteomes" id="UP001335648">
    <property type="component" value="Unassembled WGS sequence"/>
</dbReference>
<dbReference type="EMBL" id="JAULUE010002048">
    <property type="protein sequence ID" value="KAK5909485.1"/>
    <property type="molecule type" value="Genomic_DNA"/>
</dbReference>
<reference evidence="1 2" key="1">
    <citation type="journal article" date="2023" name="Mol. Biol. Evol.">
        <title>Genomics of Secondarily Temperate Adaptation in the Only Non-Antarctic Icefish.</title>
        <authorList>
            <person name="Rivera-Colon A.G."/>
            <person name="Rayamajhi N."/>
            <person name="Minhas B.F."/>
            <person name="Madrigal G."/>
            <person name="Bilyk K.T."/>
            <person name="Yoon V."/>
            <person name="Hune M."/>
            <person name="Gregory S."/>
            <person name="Cheng C.H.C."/>
            <person name="Catchen J.M."/>
        </authorList>
    </citation>
    <scope>NUCLEOTIDE SEQUENCE [LARGE SCALE GENOMIC DNA]</scope>
    <source>
        <strain evidence="1">JC2023a</strain>
    </source>
</reference>
<gene>
    <name evidence="1" type="ORF">CesoFtcFv8_003411</name>
</gene>
<sequence>MIQKQIRRDYVAAVEEKLKQHPLAMFPHYRDHMTPELFDNVVSVLDPDIVPLHFLRLQETVRRMKVKKVVQCQGRMKGKE</sequence>
<evidence type="ECO:0000313" key="1">
    <source>
        <dbReference type="EMBL" id="KAK5909485.1"/>
    </source>
</evidence>
<keyword evidence="2" id="KW-1185">Reference proteome</keyword>
<proteinExistence type="predicted"/>
<name>A0AAN8CSP8_9TELE</name>
<comment type="caution">
    <text evidence="1">The sequence shown here is derived from an EMBL/GenBank/DDBJ whole genome shotgun (WGS) entry which is preliminary data.</text>
</comment>
<dbReference type="AlphaFoldDB" id="A0AAN8CSP8"/>
<protein>
    <submittedName>
        <fullName evidence="1">Uncharacterized protein</fullName>
    </submittedName>
</protein>